<dbReference type="InterPro" id="IPR037523">
    <property type="entry name" value="VOC_core"/>
</dbReference>
<dbReference type="Gene3D" id="3.10.180.10">
    <property type="entry name" value="2,3-Dihydroxybiphenyl 1,2-Dioxygenase, domain 1"/>
    <property type="match status" value="1"/>
</dbReference>
<name>A0A4Q1CPQ9_9BACT</name>
<comment type="caution">
    <text evidence="2">The sequence shown here is derived from an EMBL/GenBank/DDBJ whole genome shotgun (WGS) entry which is preliminary data.</text>
</comment>
<protein>
    <submittedName>
        <fullName evidence="2">Glyoxalase</fullName>
    </submittedName>
</protein>
<evidence type="ECO:0000259" key="1">
    <source>
        <dbReference type="PROSITE" id="PS51819"/>
    </source>
</evidence>
<feature type="domain" description="VOC" evidence="1">
    <location>
        <begin position="2"/>
        <end position="129"/>
    </location>
</feature>
<dbReference type="EMBL" id="SDHW01000001">
    <property type="protein sequence ID" value="RXK62785.1"/>
    <property type="molecule type" value="Genomic_DNA"/>
</dbReference>
<dbReference type="InterPro" id="IPR051332">
    <property type="entry name" value="Fosfomycin_Res_Enzymes"/>
</dbReference>
<dbReference type="OrthoDB" id="9789012at2"/>
<accession>A0A4Q1CPQ9</accession>
<evidence type="ECO:0000313" key="2">
    <source>
        <dbReference type="EMBL" id="RXK62785.1"/>
    </source>
</evidence>
<dbReference type="SUPFAM" id="SSF54593">
    <property type="entry name" value="Glyoxalase/Bleomycin resistance protein/Dihydroxybiphenyl dioxygenase"/>
    <property type="match status" value="1"/>
</dbReference>
<proteinExistence type="predicted"/>
<dbReference type="Pfam" id="PF00903">
    <property type="entry name" value="Glyoxalase"/>
    <property type="match status" value="1"/>
</dbReference>
<sequence length="129" mass="14835">MRIEHLALWVKDIELMKDFYCSYFAATANSKYINPVKQFQSYFLSFAGGPRLELMQMPTVPDTNDDIYKQFTGLIHFAISLGSKEKVDEMTARFKTDGFEVLDGPRTTGDGYYESVILDPEKNRIELTI</sequence>
<dbReference type="PROSITE" id="PS51819">
    <property type="entry name" value="VOC"/>
    <property type="match status" value="1"/>
</dbReference>
<dbReference type="AlphaFoldDB" id="A0A4Q1CPQ9"/>
<dbReference type="PANTHER" id="PTHR36113">
    <property type="entry name" value="LYASE, PUTATIVE-RELATED-RELATED"/>
    <property type="match status" value="1"/>
</dbReference>
<reference evidence="2 3" key="1">
    <citation type="submission" date="2019-01" db="EMBL/GenBank/DDBJ databases">
        <title>Lacibacter sp. strain TTM-7.</title>
        <authorList>
            <person name="Chen W.-M."/>
        </authorList>
    </citation>
    <scope>NUCLEOTIDE SEQUENCE [LARGE SCALE GENOMIC DNA]</scope>
    <source>
        <strain evidence="2 3">TTM-7</strain>
    </source>
</reference>
<dbReference type="RefSeq" id="WP_129130155.1">
    <property type="nucleotide sequence ID" value="NZ_SDHW01000001.1"/>
</dbReference>
<dbReference type="PANTHER" id="PTHR36113:SF1">
    <property type="entry name" value="GLYOXALASE_BLEOMYCIN RESISTANCE PROTEIN_DIOXYGENASE"/>
    <property type="match status" value="1"/>
</dbReference>
<evidence type="ECO:0000313" key="3">
    <source>
        <dbReference type="Proteomes" id="UP000290204"/>
    </source>
</evidence>
<keyword evidence="3" id="KW-1185">Reference proteome</keyword>
<organism evidence="2 3">
    <name type="scientific">Lacibacter luteus</name>
    <dbReference type="NCBI Taxonomy" id="2508719"/>
    <lineage>
        <taxon>Bacteria</taxon>
        <taxon>Pseudomonadati</taxon>
        <taxon>Bacteroidota</taxon>
        <taxon>Chitinophagia</taxon>
        <taxon>Chitinophagales</taxon>
        <taxon>Chitinophagaceae</taxon>
        <taxon>Lacibacter</taxon>
    </lineage>
</organism>
<dbReference type="InterPro" id="IPR004360">
    <property type="entry name" value="Glyas_Fos-R_dOase_dom"/>
</dbReference>
<dbReference type="Proteomes" id="UP000290204">
    <property type="component" value="Unassembled WGS sequence"/>
</dbReference>
<dbReference type="InterPro" id="IPR029068">
    <property type="entry name" value="Glyas_Bleomycin-R_OHBP_Dase"/>
</dbReference>
<gene>
    <name evidence="2" type="ORF">ESA94_07250</name>
</gene>